<feature type="transmembrane region" description="Helical" evidence="2">
    <location>
        <begin position="68"/>
        <end position="92"/>
    </location>
</feature>
<keyword evidence="1" id="KW-0175">Coiled coil</keyword>
<dbReference type="RefSeq" id="WP_073153648.1">
    <property type="nucleotide sequence ID" value="NZ_FQVL01000002.1"/>
</dbReference>
<dbReference type="STRING" id="112248.SAMN05444392_102267"/>
<evidence type="ECO:0000313" key="4">
    <source>
        <dbReference type="Proteomes" id="UP000184476"/>
    </source>
</evidence>
<evidence type="ECO:0000256" key="2">
    <source>
        <dbReference type="SAM" id="Phobius"/>
    </source>
</evidence>
<keyword evidence="2" id="KW-0812">Transmembrane</keyword>
<dbReference type="Proteomes" id="UP000184476">
    <property type="component" value="Unassembled WGS sequence"/>
</dbReference>
<reference evidence="3 4" key="1">
    <citation type="submission" date="2016-11" db="EMBL/GenBank/DDBJ databases">
        <authorList>
            <person name="Jaros S."/>
            <person name="Januszkiewicz K."/>
            <person name="Wedrychowicz H."/>
        </authorList>
    </citation>
    <scope>NUCLEOTIDE SEQUENCE [LARGE SCALE GENOMIC DNA]</scope>
    <source>
        <strain evidence="3 4">DSM 44666</strain>
    </source>
</reference>
<name>A0A1M4VAP9_9BACL</name>
<evidence type="ECO:0000313" key="3">
    <source>
        <dbReference type="EMBL" id="SHE66034.1"/>
    </source>
</evidence>
<keyword evidence="2" id="KW-0472">Membrane</keyword>
<gene>
    <name evidence="3" type="ORF">SAMN05444392_102267</name>
</gene>
<dbReference type="AlphaFoldDB" id="A0A1M4VAP9"/>
<dbReference type="OrthoDB" id="2971576at2"/>
<evidence type="ECO:0000256" key="1">
    <source>
        <dbReference type="SAM" id="Coils"/>
    </source>
</evidence>
<dbReference type="EMBL" id="FQVL01000002">
    <property type="protein sequence ID" value="SHE66034.1"/>
    <property type="molecule type" value="Genomic_DNA"/>
</dbReference>
<sequence>MSDNGVIISTKEMYAVLQEIKSQVSIIQTEVRNIGATDERSRQALELANDALQKAAELEKQIDKVERWYWWIIGTLLTTILGIVSGFIFTFIK</sequence>
<protein>
    <recommendedName>
        <fullName evidence="5">Haemolysin XhlA</fullName>
    </recommendedName>
</protein>
<evidence type="ECO:0008006" key="5">
    <source>
        <dbReference type="Google" id="ProtNLM"/>
    </source>
</evidence>
<proteinExistence type="predicted"/>
<keyword evidence="4" id="KW-1185">Reference proteome</keyword>
<organism evidence="3 4">
    <name type="scientific">Seinonella peptonophila</name>
    <dbReference type="NCBI Taxonomy" id="112248"/>
    <lineage>
        <taxon>Bacteria</taxon>
        <taxon>Bacillati</taxon>
        <taxon>Bacillota</taxon>
        <taxon>Bacilli</taxon>
        <taxon>Bacillales</taxon>
        <taxon>Thermoactinomycetaceae</taxon>
        <taxon>Seinonella</taxon>
    </lineage>
</organism>
<accession>A0A1M4VAP9</accession>
<feature type="coiled-coil region" evidence="1">
    <location>
        <begin position="41"/>
        <end position="68"/>
    </location>
</feature>
<keyword evidence="2" id="KW-1133">Transmembrane helix</keyword>